<keyword evidence="2" id="KW-0472">Membrane</keyword>
<evidence type="ECO:0000256" key="1">
    <source>
        <dbReference type="SAM" id="MobiDB-lite"/>
    </source>
</evidence>
<protein>
    <submittedName>
        <fullName evidence="3">Uncharacterized protein</fullName>
    </submittedName>
</protein>
<feature type="compositionally biased region" description="Basic and acidic residues" evidence="1">
    <location>
        <begin position="33"/>
        <end position="46"/>
    </location>
</feature>
<gene>
    <name evidence="3" type="ORF">Sjap_005703</name>
</gene>
<organism evidence="3 4">
    <name type="scientific">Stephania japonica</name>
    <dbReference type="NCBI Taxonomy" id="461633"/>
    <lineage>
        <taxon>Eukaryota</taxon>
        <taxon>Viridiplantae</taxon>
        <taxon>Streptophyta</taxon>
        <taxon>Embryophyta</taxon>
        <taxon>Tracheophyta</taxon>
        <taxon>Spermatophyta</taxon>
        <taxon>Magnoliopsida</taxon>
        <taxon>Ranunculales</taxon>
        <taxon>Menispermaceae</taxon>
        <taxon>Menispermoideae</taxon>
        <taxon>Cissampelideae</taxon>
        <taxon>Stephania</taxon>
    </lineage>
</organism>
<feature type="transmembrane region" description="Helical" evidence="2">
    <location>
        <begin position="88"/>
        <end position="110"/>
    </location>
</feature>
<evidence type="ECO:0000256" key="2">
    <source>
        <dbReference type="SAM" id="Phobius"/>
    </source>
</evidence>
<keyword evidence="2" id="KW-1133">Transmembrane helix</keyword>
<evidence type="ECO:0000313" key="4">
    <source>
        <dbReference type="Proteomes" id="UP001417504"/>
    </source>
</evidence>
<keyword evidence="2" id="KW-0812">Transmembrane</keyword>
<dbReference type="Proteomes" id="UP001417504">
    <property type="component" value="Unassembled WGS sequence"/>
</dbReference>
<keyword evidence="4" id="KW-1185">Reference proteome</keyword>
<reference evidence="3 4" key="1">
    <citation type="submission" date="2024-01" db="EMBL/GenBank/DDBJ databases">
        <title>Genome assemblies of Stephania.</title>
        <authorList>
            <person name="Yang L."/>
        </authorList>
    </citation>
    <scope>NUCLEOTIDE SEQUENCE [LARGE SCALE GENOMIC DNA]</scope>
    <source>
        <strain evidence="3">QJT</strain>
        <tissue evidence="3">Leaf</tissue>
    </source>
</reference>
<sequence length="111" mass="12504">MNNKNGKGISRSKKQRSIERKGGAAPKNPARSTWRETENLSHDRERTKKRAARFGGKGMDFDFNDEKIQQTDPDLVRARRRNSKICKLALGVLIIVNPKSNIGFVSISVLP</sequence>
<dbReference type="EMBL" id="JBBNAE010000002">
    <property type="protein sequence ID" value="KAK9145800.1"/>
    <property type="molecule type" value="Genomic_DNA"/>
</dbReference>
<accession>A0AAP0K730</accession>
<feature type="region of interest" description="Disordered" evidence="1">
    <location>
        <begin position="1"/>
        <end position="60"/>
    </location>
</feature>
<comment type="caution">
    <text evidence="3">The sequence shown here is derived from an EMBL/GenBank/DDBJ whole genome shotgun (WGS) entry which is preliminary data.</text>
</comment>
<dbReference type="AlphaFoldDB" id="A0AAP0K730"/>
<evidence type="ECO:0000313" key="3">
    <source>
        <dbReference type="EMBL" id="KAK9145800.1"/>
    </source>
</evidence>
<name>A0AAP0K730_9MAGN</name>
<proteinExistence type="predicted"/>